<evidence type="ECO:0000256" key="2">
    <source>
        <dbReference type="SAM" id="Phobius"/>
    </source>
</evidence>
<feature type="compositionally biased region" description="Basic and acidic residues" evidence="1">
    <location>
        <begin position="194"/>
        <end position="203"/>
    </location>
</feature>
<protein>
    <submittedName>
        <fullName evidence="3">Uncharacterized protein</fullName>
    </submittedName>
</protein>
<feature type="compositionally biased region" description="Polar residues" evidence="1">
    <location>
        <begin position="40"/>
        <end position="53"/>
    </location>
</feature>
<feature type="compositionally biased region" description="Low complexity" evidence="1">
    <location>
        <begin position="139"/>
        <end position="157"/>
    </location>
</feature>
<gene>
    <name evidence="3" type="ORF">CYK00_02415</name>
</gene>
<feature type="compositionally biased region" description="Basic and acidic residues" evidence="1">
    <location>
        <begin position="102"/>
        <end position="123"/>
    </location>
</feature>
<feature type="region of interest" description="Disordered" evidence="1">
    <location>
        <begin position="40"/>
        <end position="203"/>
    </location>
</feature>
<dbReference type="EMBL" id="PKJO01000002">
    <property type="protein sequence ID" value="PLA40892.1"/>
    <property type="molecule type" value="Genomic_DNA"/>
</dbReference>
<comment type="caution">
    <text evidence="3">The sequence shown here is derived from an EMBL/GenBank/DDBJ whole genome shotgun (WGS) entry which is preliminary data.</text>
</comment>
<dbReference type="Proteomes" id="UP000234767">
    <property type="component" value="Unassembled WGS sequence"/>
</dbReference>
<keyword evidence="2" id="KW-0472">Membrane</keyword>
<sequence>MSKKQNESFQLKPKHLIRAAFVISIIAIGALIVGVIGTLNTKPDTSNTQSAQTAPKDEGVEVWRPNGTVEPKKIIAGSKDETSEQEKTASQNPVIPPQNQSENRRAKAQPDAKNKDKKNDQHDQIPPAPTETAETKAKPAQSTPAEQPQAQAPAQPAKTEVHETKGEPKPTPQPAPKLAQPKPVQPKPVQPKPQSKDVMDNLF</sequence>
<feature type="transmembrane region" description="Helical" evidence="2">
    <location>
        <begin position="20"/>
        <end position="39"/>
    </location>
</feature>
<proteinExistence type="predicted"/>
<reference evidence="3 4" key="1">
    <citation type="submission" date="2017-12" db="EMBL/GenBank/DDBJ databases">
        <title>Phylogenetic diversity of female urinary microbiome.</title>
        <authorList>
            <person name="Thomas-White K."/>
            <person name="Wolfe A.J."/>
        </authorList>
    </citation>
    <scope>NUCLEOTIDE SEQUENCE [LARGE SCALE GENOMIC DNA]</scope>
    <source>
        <strain evidence="3 4">UMB0321</strain>
    </source>
</reference>
<feature type="compositionally biased region" description="Polar residues" evidence="1">
    <location>
        <begin position="88"/>
        <end position="101"/>
    </location>
</feature>
<name>A0A2I1XE46_NEISI</name>
<accession>A0A2I1XE46</accession>
<feature type="compositionally biased region" description="Basic and acidic residues" evidence="1">
    <location>
        <begin position="70"/>
        <end position="87"/>
    </location>
</feature>
<evidence type="ECO:0000313" key="4">
    <source>
        <dbReference type="Proteomes" id="UP000234767"/>
    </source>
</evidence>
<dbReference type="RefSeq" id="WP_101809859.1">
    <property type="nucleotide sequence ID" value="NZ_PKJO01000002.1"/>
</dbReference>
<organism evidence="3 4">
    <name type="scientific">Neisseria sicca</name>
    <dbReference type="NCBI Taxonomy" id="490"/>
    <lineage>
        <taxon>Bacteria</taxon>
        <taxon>Pseudomonadati</taxon>
        <taxon>Pseudomonadota</taxon>
        <taxon>Betaproteobacteria</taxon>
        <taxon>Neisseriales</taxon>
        <taxon>Neisseriaceae</taxon>
        <taxon>Neisseria</taxon>
    </lineage>
</organism>
<keyword evidence="2" id="KW-1133">Transmembrane helix</keyword>
<dbReference type="AlphaFoldDB" id="A0A2I1XE46"/>
<evidence type="ECO:0000313" key="3">
    <source>
        <dbReference type="EMBL" id="PLA40892.1"/>
    </source>
</evidence>
<keyword evidence="2" id="KW-0812">Transmembrane</keyword>
<feature type="compositionally biased region" description="Basic and acidic residues" evidence="1">
    <location>
        <begin position="159"/>
        <end position="168"/>
    </location>
</feature>
<evidence type="ECO:0000256" key="1">
    <source>
        <dbReference type="SAM" id="MobiDB-lite"/>
    </source>
</evidence>